<reference evidence="2" key="1">
    <citation type="journal article" date="2020" name="Nat. Commun.">
        <title>Genome sequence of the cluster root forming white lupin.</title>
        <authorList>
            <person name="Hufnagel B."/>
            <person name="Marques A."/>
            <person name="Soriano A."/>
            <person name="Marques L."/>
            <person name="Divol F."/>
            <person name="Doumas P."/>
            <person name="Sallet E."/>
            <person name="Mancinotti D."/>
            <person name="Carrere S."/>
            <person name="Marande W."/>
            <person name="Arribat S."/>
            <person name="Keller J."/>
            <person name="Huneau C."/>
            <person name="Blein T."/>
            <person name="Aime D."/>
            <person name="Laguerre M."/>
            <person name="Taylor J."/>
            <person name="Schubert V."/>
            <person name="Nelson M."/>
            <person name="Geu-Flores F."/>
            <person name="Crespi M."/>
            <person name="Gallardo-Guerrero K."/>
            <person name="Delaux P.-M."/>
            <person name="Salse J."/>
            <person name="Berges H."/>
            <person name="Guyot R."/>
            <person name="Gouzy J."/>
            <person name="Peret B."/>
        </authorList>
    </citation>
    <scope>NUCLEOTIDE SEQUENCE [LARGE SCALE GENOMIC DNA]</scope>
    <source>
        <strain evidence="2">cv. Amiga</strain>
    </source>
</reference>
<keyword evidence="2" id="KW-1185">Reference proteome</keyword>
<dbReference type="AlphaFoldDB" id="A0A6A4P2M5"/>
<organism evidence="1 2">
    <name type="scientific">Lupinus albus</name>
    <name type="common">White lupine</name>
    <name type="synonym">Lupinus termis</name>
    <dbReference type="NCBI Taxonomy" id="3870"/>
    <lineage>
        <taxon>Eukaryota</taxon>
        <taxon>Viridiplantae</taxon>
        <taxon>Streptophyta</taxon>
        <taxon>Embryophyta</taxon>
        <taxon>Tracheophyta</taxon>
        <taxon>Spermatophyta</taxon>
        <taxon>Magnoliopsida</taxon>
        <taxon>eudicotyledons</taxon>
        <taxon>Gunneridae</taxon>
        <taxon>Pentapetalae</taxon>
        <taxon>rosids</taxon>
        <taxon>fabids</taxon>
        <taxon>Fabales</taxon>
        <taxon>Fabaceae</taxon>
        <taxon>Papilionoideae</taxon>
        <taxon>50 kb inversion clade</taxon>
        <taxon>genistoids sensu lato</taxon>
        <taxon>core genistoids</taxon>
        <taxon>Genisteae</taxon>
        <taxon>Lupinus</taxon>
    </lineage>
</organism>
<name>A0A6A4P2M5_LUPAL</name>
<sequence length="46" mass="5218">MEHGNVRTWEWLRLHTSILPRPYKVGVSHAGLPFFLLGGLIQLGYG</sequence>
<protein>
    <submittedName>
        <fullName evidence="1">Uncharacterized protein</fullName>
    </submittedName>
</protein>
<comment type="caution">
    <text evidence="1">The sequence shown here is derived from an EMBL/GenBank/DDBJ whole genome shotgun (WGS) entry which is preliminary data.</text>
</comment>
<dbReference type="EMBL" id="WOCE01000018">
    <property type="protein sequence ID" value="KAE9593819.1"/>
    <property type="molecule type" value="Genomic_DNA"/>
</dbReference>
<proteinExistence type="predicted"/>
<gene>
    <name evidence="1" type="ORF">Lalb_Chr18g0047111</name>
</gene>
<evidence type="ECO:0000313" key="2">
    <source>
        <dbReference type="Proteomes" id="UP000447434"/>
    </source>
</evidence>
<dbReference type="Proteomes" id="UP000447434">
    <property type="component" value="Chromosome 18"/>
</dbReference>
<evidence type="ECO:0000313" key="1">
    <source>
        <dbReference type="EMBL" id="KAE9593819.1"/>
    </source>
</evidence>
<accession>A0A6A4P2M5</accession>